<dbReference type="PANTHER" id="PTHR32089">
    <property type="entry name" value="METHYL-ACCEPTING CHEMOTAXIS PROTEIN MCPB"/>
    <property type="match status" value="1"/>
</dbReference>
<evidence type="ECO:0000313" key="6">
    <source>
        <dbReference type="Proteomes" id="UP001055125"/>
    </source>
</evidence>
<dbReference type="Gene3D" id="1.10.287.950">
    <property type="entry name" value="Methyl-accepting chemotaxis protein"/>
    <property type="match status" value="1"/>
</dbReference>
<accession>A0ABQ4S3V6</accession>
<reference evidence="5" key="2">
    <citation type="submission" date="2021-08" db="EMBL/GenBank/DDBJ databases">
        <authorList>
            <person name="Tani A."/>
            <person name="Ola A."/>
            <person name="Ogura Y."/>
            <person name="Katsura K."/>
            <person name="Hayashi T."/>
        </authorList>
    </citation>
    <scope>NUCLEOTIDE SEQUENCE</scope>
    <source>
        <strain evidence="5">DSM 19015</strain>
    </source>
</reference>
<evidence type="ECO:0000313" key="5">
    <source>
        <dbReference type="EMBL" id="GJD97159.1"/>
    </source>
</evidence>
<dbReference type="PANTHER" id="PTHR32089:SF112">
    <property type="entry name" value="LYSOZYME-LIKE PROTEIN-RELATED"/>
    <property type="match status" value="1"/>
</dbReference>
<dbReference type="Gene3D" id="2.40.10.220">
    <property type="entry name" value="predicted glycosyltransferase like domains"/>
    <property type="match status" value="1"/>
</dbReference>
<evidence type="ECO:0000256" key="3">
    <source>
        <dbReference type="SAM" id="MobiDB-lite"/>
    </source>
</evidence>
<evidence type="ECO:0000256" key="2">
    <source>
        <dbReference type="PROSITE-ProRule" id="PRU00284"/>
    </source>
</evidence>
<organism evidence="5 6">
    <name type="scientific">Methylobacterium iners</name>
    <dbReference type="NCBI Taxonomy" id="418707"/>
    <lineage>
        <taxon>Bacteria</taxon>
        <taxon>Pseudomonadati</taxon>
        <taxon>Pseudomonadota</taxon>
        <taxon>Alphaproteobacteria</taxon>
        <taxon>Hyphomicrobiales</taxon>
        <taxon>Methylobacteriaceae</taxon>
        <taxon>Methylobacterium</taxon>
    </lineage>
</organism>
<protein>
    <recommendedName>
        <fullName evidence="4">Methyl-accepting transducer domain-containing protein</fullName>
    </recommendedName>
</protein>
<gene>
    <name evidence="5" type="ORF">OCOJLMKI_4387</name>
</gene>
<keyword evidence="1 2" id="KW-0807">Transducer</keyword>
<dbReference type="Proteomes" id="UP001055125">
    <property type="component" value="Unassembled WGS sequence"/>
</dbReference>
<dbReference type="SMART" id="SM00283">
    <property type="entry name" value="MA"/>
    <property type="match status" value="1"/>
</dbReference>
<reference evidence="5" key="1">
    <citation type="journal article" date="2021" name="Front. Microbiol.">
        <title>Comprehensive Comparative Genomics and Phenotyping of Methylobacterium Species.</title>
        <authorList>
            <person name="Alessa O."/>
            <person name="Ogura Y."/>
            <person name="Fujitani Y."/>
            <person name="Takami H."/>
            <person name="Hayashi T."/>
            <person name="Sahin N."/>
            <person name="Tani A."/>
        </authorList>
    </citation>
    <scope>NUCLEOTIDE SEQUENCE</scope>
    <source>
        <strain evidence="5">DSM 19015</strain>
    </source>
</reference>
<dbReference type="InterPro" id="IPR009875">
    <property type="entry name" value="PilZ_domain"/>
</dbReference>
<evidence type="ECO:0000256" key="1">
    <source>
        <dbReference type="ARBA" id="ARBA00023224"/>
    </source>
</evidence>
<proteinExistence type="predicted"/>
<dbReference type="SUPFAM" id="SSF58104">
    <property type="entry name" value="Methyl-accepting chemotaxis protein (MCP) signaling domain"/>
    <property type="match status" value="1"/>
</dbReference>
<dbReference type="SUPFAM" id="SSF141371">
    <property type="entry name" value="PilZ domain-like"/>
    <property type="match status" value="1"/>
</dbReference>
<feature type="domain" description="Methyl-accepting transducer" evidence="4">
    <location>
        <begin position="40"/>
        <end position="290"/>
    </location>
</feature>
<dbReference type="PROSITE" id="PS50111">
    <property type="entry name" value="CHEMOTAXIS_TRANSDUC_2"/>
    <property type="match status" value="1"/>
</dbReference>
<dbReference type="Pfam" id="PF00015">
    <property type="entry name" value="MCPsignal"/>
    <property type="match status" value="1"/>
</dbReference>
<dbReference type="EMBL" id="BPQP01000080">
    <property type="protein sequence ID" value="GJD97159.1"/>
    <property type="molecule type" value="Genomic_DNA"/>
</dbReference>
<feature type="region of interest" description="Disordered" evidence="3">
    <location>
        <begin position="1"/>
        <end position="26"/>
    </location>
</feature>
<feature type="compositionally biased region" description="Pro residues" evidence="3">
    <location>
        <begin position="16"/>
        <end position="26"/>
    </location>
</feature>
<dbReference type="InterPro" id="IPR004089">
    <property type="entry name" value="MCPsignal_dom"/>
</dbReference>
<evidence type="ECO:0000259" key="4">
    <source>
        <dbReference type="PROSITE" id="PS50111"/>
    </source>
</evidence>
<sequence length="575" mass="60527">MLFLRRNRIPDAPAGPQQPDPSPVVAPPDTIAPSEVLDTIETDVRTAIEGVGGSIAAARADAGDMQAGLAGMRGQIGELTRAAQDAAAASAALAEQTSQLSSGSARISAAMSEAGGHLDRATDLGAEARALIAALAQAGNEIAGIVDSITAVASQTNLLALNATIEAARAGEAGRGFAVVASEVKALSVQTARAAEDVRSRVMRLRDGALSSGAAIEAVAGAIDSVRPAFGTVRDIAEAQAGTVAGLVDEAVRTSSLVSTVTSDAVAVTAASHQLDAQTQALQVTAAQAAEQASGLGRRFVAVMRQSEIGDRRRFDRLPIDLPVQWGEGRGTRTIDLSEGGLLLASPEGEPIAVGASLNLEMPGIGTVPVVVVNTRPMGLHCAFRPTEPETRERLMATLAQVQAEHAPLIARAQSVAARVQTLMEAELAAGRLTEVSLFDADYILIPGSNPAQYRTRSVDLLAGLLSPVLEPELAQDGRMLFCIVTDRNGFLPMHNLRYAQPQRPDDPVWNNAHSRHQRIFDDRTGITAARATRPATVQSYRREVGSETYIVREVDAPIRILDRHWGACRTAYRF</sequence>
<name>A0ABQ4S3V6_9HYPH</name>
<keyword evidence="6" id="KW-1185">Reference proteome</keyword>
<comment type="caution">
    <text evidence="5">The sequence shown here is derived from an EMBL/GenBank/DDBJ whole genome shotgun (WGS) entry which is preliminary data.</text>
</comment>
<dbReference type="Pfam" id="PF07238">
    <property type="entry name" value="PilZ"/>
    <property type="match status" value="1"/>
</dbReference>